<dbReference type="AlphaFoldDB" id="A0A1C7LWE3"/>
<sequence length="91" mass="9375">MGRSAKVHKRPQKKTSSTAASAPVARPAAKAPTAAPTPKEQKRHAGLKAKVAKHRKEGEGPVLGGADYMSNGGDGGHRVLMTSIGPALSLR</sequence>
<feature type="region of interest" description="Disordered" evidence="1">
    <location>
        <begin position="1"/>
        <end position="74"/>
    </location>
</feature>
<proteinExistence type="predicted"/>
<dbReference type="OrthoDB" id="3238347at2759"/>
<gene>
    <name evidence="2" type="ORF">A0H81_11044</name>
</gene>
<dbReference type="EMBL" id="LUGG01000019">
    <property type="protein sequence ID" value="OBZ69063.1"/>
    <property type="molecule type" value="Genomic_DNA"/>
</dbReference>
<comment type="caution">
    <text evidence="2">The sequence shown here is derived from an EMBL/GenBank/DDBJ whole genome shotgun (WGS) entry which is preliminary data.</text>
</comment>
<organism evidence="2 3">
    <name type="scientific">Grifola frondosa</name>
    <name type="common">Maitake</name>
    <name type="synonym">Polyporus frondosus</name>
    <dbReference type="NCBI Taxonomy" id="5627"/>
    <lineage>
        <taxon>Eukaryota</taxon>
        <taxon>Fungi</taxon>
        <taxon>Dikarya</taxon>
        <taxon>Basidiomycota</taxon>
        <taxon>Agaricomycotina</taxon>
        <taxon>Agaricomycetes</taxon>
        <taxon>Polyporales</taxon>
        <taxon>Grifolaceae</taxon>
        <taxon>Grifola</taxon>
    </lineage>
</organism>
<evidence type="ECO:0000313" key="3">
    <source>
        <dbReference type="Proteomes" id="UP000092993"/>
    </source>
</evidence>
<evidence type="ECO:0000256" key="1">
    <source>
        <dbReference type="SAM" id="MobiDB-lite"/>
    </source>
</evidence>
<keyword evidence="3" id="KW-1185">Reference proteome</keyword>
<dbReference type="OMA" id="DYMSNGG"/>
<name>A0A1C7LWE3_GRIFR</name>
<dbReference type="Proteomes" id="UP000092993">
    <property type="component" value="Unassembled WGS sequence"/>
</dbReference>
<feature type="compositionally biased region" description="Basic residues" evidence="1">
    <location>
        <begin position="41"/>
        <end position="55"/>
    </location>
</feature>
<feature type="compositionally biased region" description="Low complexity" evidence="1">
    <location>
        <begin position="14"/>
        <end position="38"/>
    </location>
</feature>
<reference evidence="2 3" key="1">
    <citation type="submission" date="2016-03" db="EMBL/GenBank/DDBJ databases">
        <title>Whole genome sequencing of Grifola frondosa 9006-11.</title>
        <authorList>
            <person name="Min B."/>
            <person name="Park H."/>
            <person name="Kim J.-G."/>
            <person name="Cho H."/>
            <person name="Oh Y.-L."/>
            <person name="Kong W.-S."/>
            <person name="Choi I.-G."/>
        </authorList>
    </citation>
    <scope>NUCLEOTIDE SEQUENCE [LARGE SCALE GENOMIC DNA]</scope>
    <source>
        <strain evidence="2 3">9006-11</strain>
    </source>
</reference>
<protein>
    <submittedName>
        <fullName evidence="2">Uncharacterized protein</fullName>
    </submittedName>
</protein>
<feature type="compositionally biased region" description="Basic residues" evidence="1">
    <location>
        <begin position="1"/>
        <end position="13"/>
    </location>
</feature>
<evidence type="ECO:0000313" key="2">
    <source>
        <dbReference type="EMBL" id="OBZ69063.1"/>
    </source>
</evidence>
<accession>A0A1C7LWE3</accession>